<evidence type="ECO:0000259" key="2">
    <source>
        <dbReference type="PROSITE" id="PS50835"/>
    </source>
</evidence>
<accession>A0A1I8GB01</accession>
<protein>
    <submittedName>
        <fullName evidence="4">Ig-like domain-containing protein</fullName>
    </submittedName>
</protein>
<dbReference type="AlphaFoldDB" id="A0A1I8GB01"/>
<evidence type="ECO:0000313" key="3">
    <source>
        <dbReference type="Proteomes" id="UP000095280"/>
    </source>
</evidence>
<feature type="domain" description="Ig-like" evidence="2">
    <location>
        <begin position="443"/>
        <end position="555"/>
    </location>
</feature>
<reference evidence="4" key="1">
    <citation type="submission" date="2016-11" db="UniProtKB">
        <authorList>
            <consortium name="WormBaseParasite"/>
        </authorList>
    </citation>
    <scope>IDENTIFICATION</scope>
</reference>
<evidence type="ECO:0000256" key="1">
    <source>
        <dbReference type="SAM" id="SignalP"/>
    </source>
</evidence>
<proteinExistence type="predicted"/>
<name>A0A1I8GB01_9PLAT</name>
<dbReference type="WBParaSite" id="maker-uti_cns_0001339-snap-gene-1.16-mRNA-1">
    <property type="protein sequence ID" value="maker-uti_cns_0001339-snap-gene-1.16-mRNA-1"/>
    <property type="gene ID" value="maker-uti_cns_0001339-snap-gene-1.16"/>
</dbReference>
<dbReference type="PROSITE" id="PS50835">
    <property type="entry name" value="IG_LIKE"/>
    <property type="match status" value="1"/>
</dbReference>
<organism evidence="3 4">
    <name type="scientific">Macrostomum lignano</name>
    <dbReference type="NCBI Taxonomy" id="282301"/>
    <lineage>
        <taxon>Eukaryota</taxon>
        <taxon>Metazoa</taxon>
        <taxon>Spiralia</taxon>
        <taxon>Lophotrochozoa</taxon>
        <taxon>Platyhelminthes</taxon>
        <taxon>Rhabditophora</taxon>
        <taxon>Macrostomorpha</taxon>
        <taxon>Macrostomida</taxon>
        <taxon>Macrostomidae</taxon>
        <taxon>Macrostomum</taxon>
    </lineage>
</organism>
<keyword evidence="3" id="KW-1185">Reference proteome</keyword>
<feature type="chain" id="PRO_5009319270" evidence="1">
    <location>
        <begin position="24"/>
        <end position="557"/>
    </location>
</feature>
<evidence type="ECO:0000313" key="4">
    <source>
        <dbReference type="WBParaSite" id="maker-uti_cns_0001339-snap-gene-1.16-mRNA-1"/>
    </source>
</evidence>
<dbReference type="Proteomes" id="UP000095280">
    <property type="component" value="Unplaced"/>
</dbReference>
<dbReference type="InterPro" id="IPR013783">
    <property type="entry name" value="Ig-like_fold"/>
</dbReference>
<dbReference type="Gene3D" id="2.60.40.10">
    <property type="entry name" value="Immunoglobulins"/>
    <property type="match status" value="1"/>
</dbReference>
<feature type="signal peptide" evidence="1">
    <location>
        <begin position="1"/>
        <end position="23"/>
    </location>
</feature>
<sequence length="557" mass="61428">MTVHMKELLCLAIISYCISNSCAIKVSRAEIANAWQSSVYNHPECDCFIRSMDKPGQWAYFLTSDTPDPSGYQWLLLKLTRSVPVRSITVYGRQEEPWASKCCSVRRSQPVWMRMHPTALQPTFSHSLSGFQHCGFTRNDSSKSLRSHLVHEVTCSAEADVKMGQYVLLRKFVANQTDKMMNFELLEIEKRDCFQRNRDSSSGCSPADFCRQYQSGCFVEDLSQLKLNEKVMTRARLPGNCRAPAASNCSIRMRNGSDLLELSSRAVLASSLILRTFTVRLRMHGADLKCRHSCSGGTAIGTSHTLGVQSAKPCTTHFLLLANTSWTDGAAVNLTADTPGCYWMPISHSCSVQSQRNGNTALQLLSSTNSSSTFSVIVSRSWGSSASVLCRVNQSGLFNELAHRELPAVLYRSSGLSIKLPPGRIRSGREAQVTLQTLETGNPPAQHFCSIGGANLKQLRPLVMKEGEPVSVSVRSVGGNPEPSHRCWLRTAEGLSTSMTRAQNTPEAQNLGVETLVESEFSLSSTRQMNGGSLECRVSQHGLEDLDGRFTQNVTVY</sequence>
<dbReference type="InterPro" id="IPR007110">
    <property type="entry name" value="Ig-like_dom"/>
</dbReference>
<keyword evidence="1" id="KW-0732">Signal</keyword>